<name>A0ABP1BDH7_9BRYO</name>
<dbReference type="Proteomes" id="UP001497522">
    <property type="component" value="Chromosome 3"/>
</dbReference>
<keyword evidence="3" id="KW-1185">Reference proteome</keyword>
<feature type="compositionally biased region" description="Polar residues" evidence="1">
    <location>
        <begin position="116"/>
        <end position="130"/>
    </location>
</feature>
<feature type="region of interest" description="Disordered" evidence="1">
    <location>
        <begin position="111"/>
        <end position="130"/>
    </location>
</feature>
<protein>
    <submittedName>
        <fullName evidence="2">Uncharacterized protein</fullName>
    </submittedName>
</protein>
<organism evidence="2 3">
    <name type="scientific">Sphagnum jensenii</name>
    <dbReference type="NCBI Taxonomy" id="128206"/>
    <lineage>
        <taxon>Eukaryota</taxon>
        <taxon>Viridiplantae</taxon>
        <taxon>Streptophyta</taxon>
        <taxon>Embryophyta</taxon>
        <taxon>Bryophyta</taxon>
        <taxon>Sphagnophytina</taxon>
        <taxon>Sphagnopsida</taxon>
        <taxon>Sphagnales</taxon>
        <taxon>Sphagnaceae</taxon>
        <taxon>Sphagnum</taxon>
    </lineage>
</organism>
<reference evidence="2" key="1">
    <citation type="submission" date="2024-03" db="EMBL/GenBank/DDBJ databases">
        <authorList>
            <consortium name="ELIXIR-Norway"/>
            <consortium name="Elixir Norway"/>
        </authorList>
    </citation>
    <scope>NUCLEOTIDE SEQUENCE</scope>
</reference>
<evidence type="ECO:0000313" key="2">
    <source>
        <dbReference type="EMBL" id="CAK9872911.1"/>
    </source>
</evidence>
<proteinExistence type="predicted"/>
<evidence type="ECO:0000256" key="1">
    <source>
        <dbReference type="SAM" id="MobiDB-lite"/>
    </source>
</evidence>
<accession>A0ABP1BDH7</accession>
<gene>
    <name evidence="2" type="ORF">CSSPJE1EN2_LOCUS15481</name>
</gene>
<sequence>MHGYLLFQEAVYHELAKHWSSRLAAAQLRQSKTKQNSRRVFEVPSASKQPLDNMESLENKSAVDYSCCYPQLPRLEFPLRLELVDGSSSDMQQQARCDFISLQDTQDLLAGRDQSCPRSAQSSSKTLGSTTEEINEKTWLSIEDCARRDPVSLSRRDKTHGLRLSLYPYDLMLS</sequence>
<evidence type="ECO:0000313" key="3">
    <source>
        <dbReference type="Proteomes" id="UP001497522"/>
    </source>
</evidence>
<dbReference type="EMBL" id="OZ023704">
    <property type="protein sequence ID" value="CAK9872911.1"/>
    <property type="molecule type" value="Genomic_DNA"/>
</dbReference>